<dbReference type="PANTHER" id="PTHR23278">
    <property type="entry name" value="SIDESTEP PROTEIN"/>
    <property type="match status" value="1"/>
</dbReference>
<comment type="caution">
    <text evidence="2">The sequence shown here is derived from an EMBL/GenBank/DDBJ whole genome shotgun (WGS) entry which is preliminary data.</text>
</comment>
<feature type="domain" description="Ig-like" evidence="1">
    <location>
        <begin position="110"/>
        <end position="208"/>
    </location>
</feature>
<reference evidence="2" key="1">
    <citation type="journal article" date="2021" name="Sci. Adv.">
        <title>The American lobster genome reveals insights on longevity, neural, and immune adaptations.</title>
        <authorList>
            <person name="Polinski J.M."/>
            <person name="Zimin A.V."/>
            <person name="Clark K.F."/>
            <person name="Kohn A.B."/>
            <person name="Sadowski N."/>
            <person name="Timp W."/>
            <person name="Ptitsyn A."/>
            <person name="Khanna P."/>
            <person name="Romanova D.Y."/>
            <person name="Williams P."/>
            <person name="Greenwood S.J."/>
            <person name="Moroz L.L."/>
            <person name="Walt D.R."/>
            <person name="Bodnar A.G."/>
        </authorList>
    </citation>
    <scope>NUCLEOTIDE SEQUENCE</scope>
    <source>
        <strain evidence="2">GMGI-L3</strain>
    </source>
</reference>
<sequence>PTKSVWVTEGGVADLPCNLTSPLPADPALLVLWYKDGITKPIYSYDMRNEGKAKHWRNPSHFENRASFLTASLRIQRVHSGDEGTYRCRVDFRTNPTLTFTTNLTVIVPPRRLAIYTDLGVMARSVVGPFTEGDTLRLTCRARGGSPPPRVTWWEGASLLDLSSEVRDVQEVSNLLVVPALSRDDLRRAFTCQASNSNITAPILSTVTLDMHFPPLWVRLLSSRDALSAGWPYSVVCQTAGARPSAVITWRLGNTKLITHTEKV</sequence>
<dbReference type="Gene3D" id="2.60.40.10">
    <property type="entry name" value="Immunoglobulins"/>
    <property type="match status" value="2"/>
</dbReference>
<dbReference type="Proteomes" id="UP000747542">
    <property type="component" value="Unassembled WGS sequence"/>
</dbReference>
<feature type="domain" description="Ig-like" evidence="1">
    <location>
        <begin position="1"/>
        <end position="105"/>
    </location>
</feature>
<dbReference type="InterPro" id="IPR036179">
    <property type="entry name" value="Ig-like_dom_sf"/>
</dbReference>
<organism evidence="2 3">
    <name type="scientific">Homarus americanus</name>
    <name type="common">American lobster</name>
    <dbReference type="NCBI Taxonomy" id="6706"/>
    <lineage>
        <taxon>Eukaryota</taxon>
        <taxon>Metazoa</taxon>
        <taxon>Ecdysozoa</taxon>
        <taxon>Arthropoda</taxon>
        <taxon>Crustacea</taxon>
        <taxon>Multicrustacea</taxon>
        <taxon>Malacostraca</taxon>
        <taxon>Eumalacostraca</taxon>
        <taxon>Eucarida</taxon>
        <taxon>Decapoda</taxon>
        <taxon>Pleocyemata</taxon>
        <taxon>Astacidea</taxon>
        <taxon>Nephropoidea</taxon>
        <taxon>Nephropidae</taxon>
        <taxon>Homarus</taxon>
    </lineage>
</organism>
<evidence type="ECO:0000313" key="3">
    <source>
        <dbReference type="Proteomes" id="UP000747542"/>
    </source>
</evidence>
<protein>
    <submittedName>
        <fullName evidence="2">Synaptogenesis protein syg-2-like 1</fullName>
    </submittedName>
</protein>
<dbReference type="SUPFAM" id="SSF48726">
    <property type="entry name" value="Immunoglobulin"/>
    <property type="match status" value="2"/>
</dbReference>
<dbReference type="InterPro" id="IPR007110">
    <property type="entry name" value="Ig-like_dom"/>
</dbReference>
<dbReference type="InterPro" id="IPR003599">
    <property type="entry name" value="Ig_sub"/>
</dbReference>
<feature type="non-terminal residue" evidence="2">
    <location>
        <position position="264"/>
    </location>
</feature>
<dbReference type="EMBL" id="JAHLQT010025476">
    <property type="protein sequence ID" value="KAG7164445.1"/>
    <property type="molecule type" value="Genomic_DNA"/>
</dbReference>
<accession>A0A8J5JUS5</accession>
<dbReference type="PANTHER" id="PTHR23278:SF19">
    <property type="entry name" value="OBSCURIN"/>
    <property type="match status" value="1"/>
</dbReference>
<dbReference type="AlphaFoldDB" id="A0A8J5JUS5"/>
<dbReference type="InterPro" id="IPR013106">
    <property type="entry name" value="Ig_V-set"/>
</dbReference>
<gene>
    <name evidence="2" type="primary">Syg2-L1</name>
    <name evidence="2" type="ORF">Hamer_G003651</name>
</gene>
<dbReference type="Pfam" id="PF07686">
    <property type="entry name" value="V-set"/>
    <property type="match status" value="1"/>
</dbReference>
<dbReference type="InterPro" id="IPR013783">
    <property type="entry name" value="Ig-like_fold"/>
</dbReference>
<proteinExistence type="predicted"/>
<feature type="non-terminal residue" evidence="2">
    <location>
        <position position="1"/>
    </location>
</feature>
<keyword evidence="3" id="KW-1185">Reference proteome</keyword>
<name>A0A8J5JUS5_HOMAM</name>
<dbReference type="Pfam" id="PF13927">
    <property type="entry name" value="Ig_3"/>
    <property type="match status" value="1"/>
</dbReference>
<dbReference type="SMART" id="SM00409">
    <property type="entry name" value="IG"/>
    <property type="match status" value="2"/>
</dbReference>
<evidence type="ECO:0000313" key="2">
    <source>
        <dbReference type="EMBL" id="KAG7164445.1"/>
    </source>
</evidence>
<evidence type="ECO:0000259" key="1">
    <source>
        <dbReference type="PROSITE" id="PS50835"/>
    </source>
</evidence>
<dbReference type="PROSITE" id="PS50835">
    <property type="entry name" value="IG_LIKE"/>
    <property type="match status" value="2"/>
</dbReference>